<dbReference type="InterPro" id="IPR021278">
    <property type="entry name" value="ATP19"/>
</dbReference>
<evidence type="ECO:0000256" key="5">
    <source>
        <dbReference type="SAM" id="Phobius"/>
    </source>
</evidence>
<dbReference type="Proteomes" id="UP000799640">
    <property type="component" value="Unassembled WGS sequence"/>
</dbReference>
<name>A0A6G1I4Z1_9PEZI</name>
<proteinExistence type="predicted"/>
<dbReference type="PANTHER" id="PTHR28074">
    <property type="entry name" value="ATP SYNTHASE SUBUNIT K, MITOCHONDRIAL"/>
    <property type="match status" value="1"/>
</dbReference>
<dbReference type="EMBL" id="ML996689">
    <property type="protein sequence ID" value="KAF2403342.1"/>
    <property type="molecule type" value="Genomic_DNA"/>
</dbReference>
<organism evidence="6 7">
    <name type="scientific">Trichodelitschia bisporula</name>
    <dbReference type="NCBI Taxonomy" id="703511"/>
    <lineage>
        <taxon>Eukaryota</taxon>
        <taxon>Fungi</taxon>
        <taxon>Dikarya</taxon>
        <taxon>Ascomycota</taxon>
        <taxon>Pezizomycotina</taxon>
        <taxon>Dothideomycetes</taxon>
        <taxon>Dothideomycetes incertae sedis</taxon>
        <taxon>Phaeotrichales</taxon>
        <taxon>Phaeotrichaceae</taxon>
        <taxon>Trichodelitschia</taxon>
    </lineage>
</organism>
<feature type="transmembrane region" description="Helical" evidence="5">
    <location>
        <begin position="12"/>
        <end position="31"/>
    </location>
</feature>
<keyword evidence="5" id="KW-0812">Transmembrane</keyword>
<evidence type="ECO:0000313" key="6">
    <source>
        <dbReference type="EMBL" id="KAF2403342.1"/>
    </source>
</evidence>
<dbReference type="GO" id="GO:0031966">
    <property type="term" value="C:mitochondrial membrane"/>
    <property type="evidence" value="ECO:0007669"/>
    <property type="project" value="UniProtKB-SubCell"/>
</dbReference>
<keyword evidence="5" id="KW-1133">Transmembrane helix</keyword>
<dbReference type="OrthoDB" id="2094445at2759"/>
<evidence type="ECO:0008006" key="8">
    <source>
        <dbReference type="Google" id="ProtNLM"/>
    </source>
</evidence>
<dbReference type="PANTHER" id="PTHR28074:SF1">
    <property type="entry name" value="ATP SYNTHASE SUBUNIT K, MITOCHONDRIAL"/>
    <property type="match status" value="1"/>
</dbReference>
<accession>A0A6G1I4Z1</accession>
<dbReference type="Pfam" id="PF11022">
    <property type="entry name" value="ATP19"/>
    <property type="match status" value="1"/>
</dbReference>
<gene>
    <name evidence="6" type="ORF">EJ06DRAFT_553687</name>
</gene>
<evidence type="ECO:0000313" key="7">
    <source>
        <dbReference type="Proteomes" id="UP000799640"/>
    </source>
</evidence>
<dbReference type="AlphaFoldDB" id="A0A6G1I4Z1"/>
<keyword evidence="3 5" id="KW-0472">Membrane</keyword>
<protein>
    <recommendedName>
        <fullName evidence="8">ATP synthase subunit K, mitochondrial</fullName>
    </recommendedName>
</protein>
<feature type="region of interest" description="Disordered" evidence="4">
    <location>
        <begin position="34"/>
        <end position="53"/>
    </location>
</feature>
<dbReference type="GO" id="GO:0015986">
    <property type="term" value="P:proton motive force-driven ATP synthesis"/>
    <property type="evidence" value="ECO:0007669"/>
    <property type="project" value="TreeGrafter"/>
</dbReference>
<evidence type="ECO:0000256" key="2">
    <source>
        <dbReference type="ARBA" id="ARBA00023128"/>
    </source>
</evidence>
<sequence>MVAYYKIFGQQVGSHILAIATLSSVFAVSAISMRSPASAKSQGPPIQASSKDEESFIKEFVTKAEADKKH</sequence>
<evidence type="ECO:0000256" key="4">
    <source>
        <dbReference type="SAM" id="MobiDB-lite"/>
    </source>
</evidence>
<reference evidence="6" key="1">
    <citation type="journal article" date="2020" name="Stud. Mycol.">
        <title>101 Dothideomycetes genomes: a test case for predicting lifestyles and emergence of pathogens.</title>
        <authorList>
            <person name="Haridas S."/>
            <person name="Albert R."/>
            <person name="Binder M."/>
            <person name="Bloem J."/>
            <person name="Labutti K."/>
            <person name="Salamov A."/>
            <person name="Andreopoulos B."/>
            <person name="Baker S."/>
            <person name="Barry K."/>
            <person name="Bills G."/>
            <person name="Bluhm B."/>
            <person name="Cannon C."/>
            <person name="Castanera R."/>
            <person name="Culley D."/>
            <person name="Daum C."/>
            <person name="Ezra D."/>
            <person name="Gonzalez J."/>
            <person name="Henrissat B."/>
            <person name="Kuo A."/>
            <person name="Liang C."/>
            <person name="Lipzen A."/>
            <person name="Lutzoni F."/>
            <person name="Magnuson J."/>
            <person name="Mondo S."/>
            <person name="Nolan M."/>
            <person name="Ohm R."/>
            <person name="Pangilinan J."/>
            <person name="Park H.-J."/>
            <person name="Ramirez L."/>
            <person name="Alfaro M."/>
            <person name="Sun H."/>
            <person name="Tritt A."/>
            <person name="Yoshinaga Y."/>
            <person name="Zwiers L.-H."/>
            <person name="Turgeon B."/>
            <person name="Goodwin S."/>
            <person name="Spatafora J."/>
            <person name="Crous P."/>
            <person name="Grigoriev I."/>
        </authorList>
    </citation>
    <scope>NUCLEOTIDE SEQUENCE</scope>
    <source>
        <strain evidence="6">CBS 262.69</strain>
    </source>
</reference>
<evidence type="ECO:0000256" key="1">
    <source>
        <dbReference type="ARBA" id="ARBA00004325"/>
    </source>
</evidence>
<comment type="subcellular location">
    <subcellularLocation>
        <location evidence="1">Mitochondrion membrane</location>
    </subcellularLocation>
</comment>
<evidence type="ECO:0000256" key="3">
    <source>
        <dbReference type="ARBA" id="ARBA00023136"/>
    </source>
</evidence>
<keyword evidence="7" id="KW-1185">Reference proteome</keyword>
<keyword evidence="2" id="KW-0496">Mitochondrion</keyword>